<accession>A0ABM8DLV5</accession>
<reference evidence="2 3" key="1">
    <citation type="submission" date="2022-11" db="EMBL/GenBank/DDBJ databases">
        <title>Genome sequence of clinical isolate of the human pathogenic Borrelia fainii.</title>
        <authorList>
            <person name="Itokawa K."/>
            <person name="Sato K."/>
            <person name="Qiu Y."/>
        </authorList>
    </citation>
    <scope>NUCLEOTIDE SEQUENCE [LARGE SCALE GENOMIC DNA]</scope>
    <source>
        <strain evidence="2 3">Qtaro</strain>
        <plasmid evidence="2 3">p32</plasmid>
    </source>
</reference>
<dbReference type="EMBL" id="AP027074">
    <property type="protein sequence ID" value="BDU63539.1"/>
    <property type="molecule type" value="Genomic_DNA"/>
</dbReference>
<sequence length="310" mass="35678">MSVKINLSGLFICLVITLNNCSVDKKDNVNIRFYENGFDLLLDSNDFEQNEPHVDKSIWQHSKDIKKQIEKNNVNQTNIDNNNQGSIKKGVLNDYMDDQKVEKSDILEVERLNSYLLQDSSLSPVQSDINCISERVIVNEDFKKNDIVSKIILEQDSLESCKKRLESNLNEVQKEALEFLEKALASKVDKLNRILVLDEDEIKNMLDIISRNLNSIRELESTNKLILDFENLDSGKLAFKMNDKLKVEYTEVKNDLKEKIELSLDDYLSVINAYFNDDDIKSSVDNINSIEILSPSFDYKFAESSLISED</sequence>
<gene>
    <name evidence="2" type="ORF">BOFE_10790</name>
</gene>
<evidence type="ECO:0008006" key="4">
    <source>
        <dbReference type="Google" id="ProtNLM"/>
    </source>
</evidence>
<name>A0ABM8DLV5_9SPIR</name>
<keyword evidence="1" id="KW-0175">Coiled coil</keyword>
<keyword evidence="3" id="KW-1185">Reference proteome</keyword>
<evidence type="ECO:0000313" key="2">
    <source>
        <dbReference type="EMBL" id="BDU63539.1"/>
    </source>
</evidence>
<protein>
    <recommendedName>
        <fullName evidence="4">Lipoprotein</fullName>
    </recommendedName>
</protein>
<proteinExistence type="predicted"/>
<dbReference type="Proteomes" id="UP001317516">
    <property type="component" value="Plasmid p32"/>
</dbReference>
<keyword evidence="2" id="KW-0614">Plasmid</keyword>
<organism evidence="2 3">
    <name type="scientific">Candidatus Borrelia fainii</name>
    <dbReference type="NCBI Taxonomy" id="2518322"/>
    <lineage>
        <taxon>Bacteria</taxon>
        <taxon>Pseudomonadati</taxon>
        <taxon>Spirochaetota</taxon>
        <taxon>Spirochaetia</taxon>
        <taxon>Spirochaetales</taxon>
        <taxon>Borreliaceae</taxon>
        <taxon>Borrelia</taxon>
    </lineage>
</organism>
<geneLocation type="plasmid" evidence="2 3">
    <name>p32</name>
</geneLocation>
<evidence type="ECO:0000313" key="3">
    <source>
        <dbReference type="Proteomes" id="UP001317516"/>
    </source>
</evidence>
<evidence type="ECO:0000256" key="1">
    <source>
        <dbReference type="SAM" id="Coils"/>
    </source>
</evidence>
<feature type="coiled-coil region" evidence="1">
    <location>
        <begin position="155"/>
        <end position="182"/>
    </location>
</feature>